<protein>
    <recommendedName>
        <fullName evidence="1">TonB C-terminal domain-containing protein</fullName>
    </recommendedName>
</protein>
<dbReference type="PROSITE" id="PS51257">
    <property type="entry name" value="PROKAR_LIPOPROTEIN"/>
    <property type="match status" value="1"/>
</dbReference>
<dbReference type="InterPro" id="IPR037682">
    <property type="entry name" value="TonB_C"/>
</dbReference>
<comment type="caution">
    <text evidence="2">The sequence shown here is derived from an EMBL/GenBank/DDBJ whole genome shotgun (WGS) entry which is preliminary data.</text>
</comment>
<dbReference type="Pfam" id="PF03544">
    <property type="entry name" value="TonB_C"/>
    <property type="match status" value="1"/>
</dbReference>
<accession>A0A414L7D8</accession>
<evidence type="ECO:0000259" key="1">
    <source>
        <dbReference type="Pfam" id="PF03544"/>
    </source>
</evidence>
<dbReference type="GO" id="GO:0098797">
    <property type="term" value="C:plasma membrane protein complex"/>
    <property type="evidence" value="ECO:0007669"/>
    <property type="project" value="TreeGrafter"/>
</dbReference>
<feature type="domain" description="TonB C-terminal" evidence="1">
    <location>
        <begin position="125"/>
        <end position="187"/>
    </location>
</feature>
<dbReference type="EMBL" id="QSKV01000010">
    <property type="protein sequence ID" value="RHE90493.1"/>
    <property type="molecule type" value="Genomic_DNA"/>
</dbReference>
<organism evidence="2 3">
    <name type="scientific">Bacteroides intestinalis</name>
    <dbReference type="NCBI Taxonomy" id="329854"/>
    <lineage>
        <taxon>Bacteria</taxon>
        <taxon>Pseudomonadati</taxon>
        <taxon>Bacteroidota</taxon>
        <taxon>Bacteroidia</taxon>
        <taxon>Bacteroidales</taxon>
        <taxon>Bacteroidaceae</taxon>
        <taxon>Bacteroides</taxon>
    </lineage>
</organism>
<dbReference type="InterPro" id="IPR051045">
    <property type="entry name" value="TonB-dependent_transducer"/>
</dbReference>
<evidence type="ECO:0000313" key="3">
    <source>
        <dbReference type="Proteomes" id="UP000285650"/>
    </source>
</evidence>
<name>A0A414L7D8_9BACE</name>
<dbReference type="Proteomes" id="UP000285650">
    <property type="component" value="Unassembled WGS sequence"/>
</dbReference>
<dbReference type="PANTHER" id="PTHR33446">
    <property type="entry name" value="PROTEIN TONB-RELATED"/>
    <property type="match status" value="1"/>
</dbReference>
<dbReference type="Gene3D" id="3.30.1150.10">
    <property type="match status" value="1"/>
</dbReference>
<gene>
    <name evidence="2" type="ORF">DW712_15545</name>
</gene>
<dbReference type="AlphaFoldDB" id="A0A414L7D8"/>
<evidence type="ECO:0000313" key="2">
    <source>
        <dbReference type="EMBL" id="RHE90493.1"/>
    </source>
</evidence>
<dbReference type="PANTHER" id="PTHR33446:SF2">
    <property type="entry name" value="PROTEIN TONB"/>
    <property type="match status" value="1"/>
</dbReference>
<dbReference type="GO" id="GO:0055085">
    <property type="term" value="P:transmembrane transport"/>
    <property type="evidence" value="ECO:0007669"/>
    <property type="project" value="InterPro"/>
</dbReference>
<proteinExistence type="predicted"/>
<reference evidence="2 3" key="1">
    <citation type="submission" date="2018-08" db="EMBL/GenBank/DDBJ databases">
        <title>A genome reference for cultivated species of the human gut microbiota.</title>
        <authorList>
            <person name="Zou Y."/>
            <person name="Xue W."/>
            <person name="Luo G."/>
        </authorList>
    </citation>
    <scope>NUCLEOTIDE SEQUENCE [LARGE SCALE GENOMIC DNA]</scope>
    <source>
        <strain evidence="2 3">AM27-17</strain>
    </source>
</reference>
<sequence length="191" mass="21599">MIQKVKEIKHKTYLFLFIVTLVGCTEKPAKQGEMKQLSSNTLIEKTALEEENNVAQVSIEKNVQQSTDMPLQKETAKQDEIISKEIDLNKIYEDSEVVRAFPSLNNSQLLDFISKHFKYPNIESVNGKGSVDLVIERDGTVSDVIIIKGIHPAVDKEFIRVLKLLPKFTPGRINETPVRSKFRAPINASTM</sequence>
<dbReference type="SUPFAM" id="SSF74653">
    <property type="entry name" value="TolA/TonB C-terminal domain"/>
    <property type="match status" value="1"/>
</dbReference>
<dbReference type="GO" id="GO:0031992">
    <property type="term" value="F:energy transducer activity"/>
    <property type="evidence" value="ECO:0007669"/>
    <property type="project" value="TreeGrafter"/>
</dbReference>